<dbReference type="AlphaFoldDB" id="A0AAN9T5X6"/>
<feature type="compositionally biased region" description="Basic and acidic residues" evidence="1">
    <location>
        <begin position="98"/>
        <end position="108"/>
    </location>
</feature>
<organism evidence="2 3">
    <name type="scientific">Psophocarpus tetragonolobus</name>
    <name type="common">Winged bean</name>
    <name type="synonym">Dolichos tetragonolobus</name>
    <dbReference type="NCBI Taxonomy" id="3891"/>
    <lineage>
        <taxon>Eukaryota</taxon>
        <taxon>Viridiplantae</taxon>
        <taxon>Streptophyta</taxon>
        <taxon>Embryophyta</taxon>
        <taxon>Tracheophyta</taxon>
        <taxon>Spermatophyta</taxon>
        <taxon>Magnoliopsida</taxon>
        <taxon>eudicotyledons</taxon>
        <taxon>Gunneridae</taxon>
        <taxon>Pentapetalae</taxon>
        <taxon>rosids</taxon>
        <taxon>fabids</taxon>
        <taxon>Fabales</taxon>
        <taxon>Fabaceae</taxon>
        <taxon>Papilionoideae</taxon>
        <taxon>50 kb inversion clade</taxon>
        <taxon>NPAAA clade</taxon>
        <taxon>indigoferoid/millettioid clade</taxon>
        <taxon>Phaseoleae</taxon>
        <taxon>Psophocarpus</taxon>
    </lineage>
</organism>
<feature type="compositionally biased region" description="Polar residues" evidence="1">
    <location>
        <begin position="82"/>
        <end position="94"/>
    </location>
</feature>
<name>A0AAN9T5X6_PSOTE</name>
<dbReference type="EMBL" id="JAYMYS010000002">
    <property type="protein sequence ID" value="KAK7406917.1"/>
    <property type="molecule type" value="Genomic_DNA"/>
</dbReference>
<proteinExistence type="predicted"/>
<evidence type="ECO:0000313" key="3">
    <source>
        <dbReference type="Proteomes" id="UP001386955"/>
    </source>
</evidence>
<accession>A0AAN9T5X6</accession>
<dbReference type="Proteomes" id="UP001386955">
    <property type="component" value="Unassembled WGS sequence"/>
</dbReference>
<evidence type="ECO:0000313" key="2">
    <source>
        <dbReference type="EMBL" id="KAK7406917.1"/>
    </source>
</evidence>
<reference evidence="2 3" key="1">
    <citation type="submission" date="2024-01" db="EMBL/GenBank/DDBJ databases">
        <title>The genomes of 5 underutilized Papilionoideae crops provide insights into root nodulation and disease resistanc.</title>
        <authorList>
            <person name="Jiang F."/>
        </authorList>
    </citation>
    <scope>NUCLEOTIDE SEQUENCE [LARGE SCALE GENOMIC DNA]</scope>
    <source>
        <strain evidence="2">DUOXIRENSHENG_FW03</strain>
        <tissue evidence="2">Leaves</tissue>
    </source>
</reference>
<protein>
    <submittedName>
        <fullName evidence="2">Uncharacterized protein</fullName>
    </submittedName>
</protein>
<comment type="caution">
    <text evidence="2">The sequence shown here is derived from an EMBL/GenBank/DDBJ whole genome shotgun (WGS) entry which is preliminary data.</text>
</comment>
<gene>
    <name evidence="2" type="ORF">VNO78_08553</name>
</gene>
<feature type="region of interest" description="Disordered" evidence="1">
    <location>
        <begin position="1"/>
        <end position="114"/>
    </location>
</feature>
<feature type="compositionally biased region" description="Polar residues" evidence="1">
    <location>
        <begin position="1"/>
        <end position="15"/>
    </location>
</feature>
<keyword evidence="3" id="KW-1185">Reference proteome</keyword>
<sequence>MNTTVATSIIQSQEGSHGDGEKGIVSSSPQLEPKSDDVAMDLKPLVGADHKRKASTEIDSFGELQPHSNDSHHVNPPPISPPTTRQIVDQQMVSQGGENEKKEGDEGVTHGGGPLVFNLNEVGTVDSPHDIEQERVKTNVEEIISVTATGDKGKAPHGGLLELDLNKAGIGNTSTDAKEEIKVESSALDRIEVDSHAIETKNQVHSSTTEKIEVRSYEHKNDMDPAAIIDKIEGNEPSSVEKHEVEPVKIKGFRSPVDFDLDLNELPPMDDDEN</sequence>
<evidence type="ECO:0000256" key="1">
    <source>
        <dbReference type="SAM" id="MobiDB-lite"/>
    </source>
</evidence>